<dbReference type="PANTHER" id="PTHR10867">
    <property type="entry name" value="NNMT/PNMT/TEMT FAMILY MEMBER"/>
    <property type="match status" value="1"/>
</dbReference>
<name>A0A819QRF8_9BILA</name>
<dbReference type="GO" id="GO:0008170">
    <property type="term" value="F:N-methyltransferase activity"/>
    <property type="evidence" value="ECO:0007669"/>
    <property type="project" value="TreeGrafter"/>
</dbReference>
<evidence type="ECO:0000256" key="3">
    <source>
        <dbReference type="ARBA" id="ARBA00022679"/>
    </source>
</evidence>
<sequence>MSKKIEWKSIEHYATFIDDQQIDKDLLYNDFNHIKPKYIELKERFGDIHKQIQKFISSNLVVLKQVQITTNDETNPCVYLEEYYSEIQNEDKHHLYCLAKAYANVTDGSTLLEFGGGPTLYQLMSAAAKVKEIHFADYLEVNLVEVRKWVSRSGDAFNWNNITAIALQAEGIMPTSDAINEREAMLREKIKKFLRCDAFQKYPLGTNNDSAVQYDIVNTHFVAESITDNPDDWKFAFANICSYVKPGGKLVMAAMKHSHAWKNGVQKFPATYITEHDLVERLIENGFRYEDIIMETFPADQEDYKEVIFCCGIKNL</sequence>
<dbReference type="GO" id="GO:0032259">
    <property type="term" value="P:methylation"/>
    <property type="evidence" value="ECO:0007669"/>
    <property type="project" value="UniProtKB-KW"/>
</dbReference>
<evidence type="ECO:0000256" key="4">
    <source>
        <dbReference type="ARBA" id="ARBA00022691"/>
    </source>
</evidence>
<dbReference type="Proteomes" id="UP000663874">
    <property type="component" value="Unassembled WGS sequence"/>
</dbReference>
<evidence type="ECO:0000313" key="6">
    <source>
        <dbReference type="Proteomes" id="UP000663874"/>
    </source>
</evidence>
<dbReference type="AlphaFoldDB" id="A0A819QRF8"/>
<keyword evidence="4" id="KW-0949">S-adenosyl-L-methionine</keyword>
<dbReference type="InterPro" id="IPR029063">
    <property type="entry name" value="SAM-dependent_MTases_sf"/>
</dbReference>
<dbReference type="SUPFAM" id="SSF53335">
    <property type="entry name" value="S-adenosyl-L-methionine-dependent methyltransferases"/>
    <property type="match status" value="1"/>
</dbReference>
<proteinExistence type="inferred from homology"/>
<reference evidence="5" key="1">
    <citation type="submission" date="2021-02" db="EMBL/GenBank/DDBJ databases">
        <authorList>
            <person name="Nowell W R."/>
        </authorList>
    </citation>
    <scope>NUCLEOTIDE SEQUENCE</scope>
</reference>
<evidence type="ECO:0000256" key="2">
    <source>
        <dbReference type="ARBA" id="ARBA00022603"/>
    </source>
</evidence>
<dbReference type="NCBIfam" id="NF041360">
    <property type="entry name" value="GntF_guanitoxin"/>
    <property type="match status" value="1"/>
</dbReference>
<evidence type="ECO:0000256" key="1">
    <source>
        <dbReference type="ARBA" id="ARBA00007996"/>
    </source>
</evidence>
<dbReference type="PANTHER" id="PTHR10867:SF17">
    <property type="entry name" value="NICOTINAMIDE N-METHYLTRANSFERASE"/>
    <property type="match status" value="1"/>
</dbReference>
<keyword evidence="3" id="KW-0808">Transferase</keyword>
<dbReference type="InterPro" id="IPR053384">
    <property type="entry name" value="SAM-dep_methyltransferase"/>
</dbReference>
<protein>
    <submittedName>
        <fullName evidence="5">Uncharacterized protein</fullName>
    </submittedName>
</protein>
<dbReference type="EMBL" id="CAJOBE010007158">
    <property type="protein sequence ID" value="CAF4028418.1"/>
    <property type="molecule type" value="Genomic_DNA"/>
</dbReference>
<accession>A0A819QRF8</accession>
<organism evidence="5 6">
    <name type="scientific">Rotaria sordida</name>
    <dbReference type="NCBI Taxonomy" id="392033"/>
    <lineage>
        <taxon>Eukaryota</taxon>
        <taxon>Metazoa</taxon>
        <taxon>Spiralia</taxon>
        <taxon>Gnathifera</taxon>
        <taxon>Rotifera</taxon>
        <taxon>Eurotatoria</taxon>
        <taxon>Bdelloidea</taxon>
        <taxon>Philodinida</taxon>
        <taxon>Philodinidae</taxon>
        <taxon>Rotaria</taxon>
    </lineage>
</organism>
<gene>
    <name evidence="5" type="ORF">FNK824_LOCUS27499</name>
</gene>
<evidence type="ECO:0000313" key="5">
    <source>
        <dbReference type="EMBL" id="CAF4028418.1"/>
    </source>
</evidence>
<dbReference type="InterPro" id="IPR000940">
    <property type="entry name" value="NNMT_TEMT_trans"/>
</dbReference>
<keyword evidence="2" id="KW-0489">Methyltransferase</keyword>
<comment type="caution">
    <text evidence="5">The sequence shown here is derived from an EMBL/GenBank/DDBJ whole genome shotgun (WGS) entry which is preliminary data.</text>
</comment>
<comment type="similarity">
    <text evidence="1">Belongs to the class I-like SAM-binding methyltransferase superfamily. NNMT/PNMT/TEMT family.</text>
</comment>
<dbReference type="PROSITE" id="PS51681">
    <property type="entry name" value="SAM_MT_NNMT_PNMT_TEMT"/>
    <property type="match status" value="1"/>
</dbReference>
<dbReference type="Pfam" id="PF01234">
    <property type="entry name" value="NNMT_PNMT_TEMT"/>
    <property type="match status" value="1"/>
</dbReference>
<dbReference type="GO" id="GO:0005829">
    <property type="term" value="C:cytosol"/>
    <property type="evidence" value="ECO:0007669"/>
    <property type="project" value="TreeGrafter"/>
</dbReference>
<dbReference type="Gene3D" id="3.40.50.150">
    <property type="entry name" value="Vaccinia Virus protein VP39"/>
    <property type="match status" value="1"/>
</dbReference>